<organism evidence="1">
    <name type="scientific">Anguilla anguilla</name>
    <name type="common">European freshwater eel</name>
    <name type="synonym">Muraena anguilla</name>
    <dbReference type="NCBI Taxonomy" id="7936"/>
    <lineage>
        <taxon>Eukaryota</taxon>
        <taxon>Metazoa</taxon>
        <taxon>Chordata</taxon>
        <taxon>Craniata</taxon>
        <taxon>Vertebrata</taxon>
        <taxon>Euteleostomi</taxon>
        <taxon>Actinopterygii</taxon>
        <taxon>Neopterygii</taxon>
        <taxon>Teleostei</taxon>
        <taxon>Anguilliformes</taxon>
        <taxon>Anguillidae</taxon>
        <taxon>Anguilla</taxon>
    </lineage>
</organism>
<protein>
    <submittedName>
        <fullName evidence="1">Uncharacterized protein</fullName>
    </submittedName>
</protein>
<accession>A0A0E9PEE0</accession>
<dbReference type="EMBL" id="GBXM01105930">
    <property type="protein sequence ID" value="JAH02647.1"/>
    <property type="molecule type" value="Transcribed_RNA"/>
</dbReference>
<evidence type="ECO:0000313" key="1">
    <source>
        <dbReference type="EMBL" id="JAH02647.1"/>
    </source>
</evidence>
<reference evidence="1" key="1">
    <citation type="submission" date="2014-11" db="EMBL/GenBank/DDBJ databases">
        <authorList>
            <person name="Amaro Gonzalez C."/>
        </authorList>
    </citation>
    <scope>NUCLEOTIDE SEQUENCE</scope>
</reference>
<reference evidence="1" key="2">
    <citation type="journal article" date="2015" name="Fish Shellfish Immunol.">
        <title>Early steps in the European eel (Anguilla anguilla)-Vibrio vulnificus interaction in the gills: Role of the RtxA13 toxin.</title>
        <authorList>
            <person name="Callol A."/>
            <person name="Pajuelo D."/>
            <person name="Ebbesson L."/>
            <person name="Teles M."/>
            <person name="MacKenzie S."/>
            <person name="Amaro C."/>
        </authorList>
    </citation>
    <scope>NUCLEOTIDE SEQUENCE</scope>
</reference>
<name>A0A0E9PEE0_ANGAN</name>
<proteinExistence type="predicted"/>
<sequence>MKSVLDGGYKYFFCQPSFHNGKTHEIQLEFPLHYREAENRIEIVTTLKHLFSVLCSFSKLECCVGFCIFRQSSSTG</sequence>
<dbReference type="AlphaFoldDB" id="A0A0E9PEE0"/>